<dbReference type="Proteomes" id="UP000011607">
    <property type="component" value="Unassembled WGS sequence"/>
</dbReference>
<dbReference type="InterPro" id="IPR035906">
    <property type="entry name" value="MetI-like_sf"/>
</dbReference>
<feature type="transmembrane region" description="Helical" evidence="7">
    <location>
        <begin position="121"/>
        <end position="141"/>
    </location>
</feature>
<reference evidence="9 10" key="1">
    <citation type="journal article" date="2014" name="PLoS Genet.">
        <title>Phylogenetically driven sequencing of extremely halophilic archaea reveals strategies for static and dynamic osmo-response.</title>
        <authorList>
            <person name="Becker E.A."/>
            <person name="Seitzer P.M."/>
            <person name="Tritt A."/>
            <person name="Larsen D."/>
            <person name="Krusor M."/>
            <person name="Yao A.I."/>
            <person name="Wu D."/>
            <person name="Madern D."/>
            <person name="Eisen J.A."/>
            <person name="Darling A.E."/>
            <person name="Facciotti M.T."/>
        </authorList>
    </citation>
    <scope>NUCLEOTIDE SEQUENCE [LARGE SCALE GENOMIC DNA]</scope>
    <source>
        <strain evidence="9 10">JCM 10879</strain>
    </source>
</reference>
<evidence type="ECO:0000256" key="3">
    <source>
        <dbReference type="ARBA" id="ARBA00022475"/>
    </source>
</evidence>
<sequence>MSTETHTDGTRDGHDEITFEDVDWEEFDGGLEWTRTRVAAYLTMGGIALAWLLDSLYGSRRDPLVDYQFGPVEFAPNPGNVEWLFTLTLAVLFFYCLVPLYQNPRRTKHYWKEFKKNKAAVASLVFLVFIFLVAVFGPFIVGRPELDLANAYQPPVFYSYVPGLEGGTWEHPFGTMQSGEDILQTVVIGARVSMMVGLIGCLMIVVLASAVGTTAAYFGGLVDEVLMRFVDIMLTFPTFFLILFVVYLYGGDLFTIILILGLTTWTATSRLVRSEALQRNEEQYIDAAKNVGASERWIITRHLVPNVSNTIITAATLAIPSLILYEAVLAFLGFGDPNVWSWGRVISEGRGDLQNAWWIATIPGVFLFLTVLAFNFLGDALRDALDPRHE</sequence>
<comment type="similarity">
    <text evidence="7">Belongs to the binding-protein-dependent transport system permease family.</text>
</comment>
<dbReference type="Pfam" id="PF00528">
    <property type="entry name" value="BPD_transp_1"/>
    <property type="match status" value="1"/>
</dbReference>
<dbReference type="InterPro" id="IPR050366">
    <property type="entry name" value="BP-dependent_transpt_permease"/>
</dbReference>
<dbReference type="STRING" id="1227454.C446_16080"/>
<organism evidence="9 10">
    <name type="scientific">Halobiforma nitratireducens JCM 10879</name>
    <dbReference type="NCBI Taxonomy" id="1227454"/>
    <lineage>
        <taxon>Archaea</taxon>
        <taxon>Methanobacteriati</taxon>
        <taxon>Methanobacteriota</taxon>
        <taxon>Stenosarchaea group</taxon>
        <taxon>Halobacteria</taxon>
        <taxon>Halobacteriales</taxon>
        <taxon>Natrialbaceae</taxon>
        <taxon>Halobiforma</taxon>
    </lineage>
</organism>
<dbReference type="RefSeq" id="WP_006674102.1">
    <property type="nucleotide sequence ID" value="NZ_AOMA01000167.1"/>
</dbReference>
<evidence type="ECO:0000256" key="5">
    <source>
        <dbReference type="ARBA" id="ARBA00022989"/>
    </source>
</evidence>
<dbReference type="Gene3D" id="1.10.3720.10">
    <property type="entry name" value="MetI-like"/>
    <property type="match status" value="1"/>
</dbReference>
<keyword evidence="4 7" id="KW-0812">Transmembrane</keyword>
<feature type="transmembrane region" description="Helical" evidence="7">
    <location>
        <begin position="194"/>
        <end position="218"/>
    </location>
</feature>
<keyword evidence="6 7" id="KW-0472">Membrane</keyword>
<comment type="subcellular location">
    <subcellularLocation>
        <location evidence="1 7">Cell membrane</location>
        <topology evidence="1 7">Multi-pass membrane protein</topology>
    </subcellularLocation>
</comment>
<dbReference type="SUPFAM" id="SSF161098">
    <property type="entry name" value="MetI-like"/>
    <property type="match status" value="1"/>
</dbReference>
<feature type="transmembrane region" description="Helical" evidence="7">
    <location>
        <begin position="311"/>
        <end position="335"/>
    </location>
</feature>
<evidence type="ECO:0000256" key="2">
    <source>
        <dbReference type="ARBA" id="ARBA00022448"/>
    </source>
</evidence>
<evidence type="ECO:0000313" key="10">
    <source>
        <dbReference type="Proteomes" id="UP000011607"/>
    </source>
</evidence>
<feature type="transmembrane region" description="Helical" evidence="7">
    <location>
        <begin position="38"/>
        <end position="57"/>
    </location>
</feature>
<dbReference type="InterPro" id="IPR000515">
    <property type="entry name" value="MetI-like"/>
</dbReference>
<evidence type="ECO:0000256" key="6">
    <source>
        <dbReference type="ARBA" id="ARBA00023136"/>
    </source>
</evidence>
<evidence type="ECO:0000313" key="9">
    <source>
        <dbReference type="EMBL" id="EMA31074.1"/>
    </source>
</evidence>
<dbReference type="PANTHER" id="PTHR43386:SF1">
    <property type="entry name" value="D,D-DIPEPTIDE TRANSPORT SYSTEM PERMEASE PROTEIN DDPC-RELATED"/>
    <property type="match status" value="1"/>
</dbReference>
<comment type="caution">
    <text evidence="9">The sequence shown here is derived from an EMBL/GenBank/DDBJ whole genome shotgun (WGS) entry which is preliminary data.</text>
</comment>
<dbReference type="GO" id="GO:0055085">
    <property type="term" value="P:transmembrane transport"/>
    <property type="evidence" value="ECO:0007669"/>
    <property type="project" value="InterPro"/>
</dbReference>
<dbReference type="PATRIC" id="fig|1227454.3.peg.3295"/>
<proteinExistence type="inferred from homology"/>
<evidence type="ECO:0000259" key="8">
    <source>
        <dbReference type="PROSITE" id="PS50928"/>
    </source>
</evidence>
<dbReference type="EMBL" id="AOMA01000167">
    <property type="protein sequence ID" value="EMA31074.1"/>
    <property type="molecule type" value="Genomic_DNA"/>
</dbReference>
<keyword evidence="5 7" id="KW-1133">Transmembrane helix</keyword>
<feature type="transmembrane region" description="Helical" evidence="7">
    <location>
        <begin position="83"/>
        <end position="101"/>
    </location>
</feature>
<dbReference type="eggNOG" id="arCOG00748">
    <property type="taxonomic scope" value="Archaea"/>
</dbReference>
<name>M0LF78_9EURY</name>
<feature type="transmembrane region" description="Helical" evidence="7">
    <location>
        <begin position="355"/>
        <end position="378"/>
    </location>
</feature>
<evidence type="ECO:0000256" key="1">
    <source>
        <dbReference type="ARBA" id="ARBA00004651"/>
    </source>
</evidence>
<keyword evidence="2 7" id="KW-0813">Transport</keyword>
<keyword evidence="3" id="KW-1003">Cell membrane</keyword>
<dbReference type="InterPro" id="IPR025966">
    <property type="entry name" value="OppC_N"/>
</dbReference>
<gene>
    <name evidence="9" type="ORF">C446_16080</name>
</gene>
<dbReference type="GO" id="GO:0005886">
    <property type="term" value="C:plasma membrane"/>
    <property type="evidence" value="ECO:0007669"/>
    <property type="project" value="UniProtKB-SubCell"/>
</dbReference>
<protein>
    <submittedName>
        <fullName evidence="9">Binding-protein-dependent transport system inner membrane protein</fullName>
    </submittedName>
</protein>
<dbReference type="PANTHER" id="PTHR43386">
    <property type="entry name" value="OLIGOPEPTIDE TRANSPORT SYSTEM PERMEASE PROTEIN APPC"/>
    <property type="match status" value="1"/>
</dbReference>
<dbReference type="CDD" id="cd06261">
    <property type="entry name" value="TM_PBP2"/>
    <property type="match status" value="1"/>
</dbReference>
<feature type="domain" description="ABC transmembrane type-1" evidence="8">
    <location>
        <begin position="190"/>
        <end position="378"/>
    </location>
</feature>
<accession>M0LF78</accession>
<keyword evidence="10" id="KW-1185">Reference proteome</keyword>
<dbReference type="Pfam" id="PF12911">
    <property type="entry name" value="OppC_N"/>
    <property type="match status" value="1"/>
</dbReference>
<dbReference type="OrthoDB" id="312811at2157"/>
<dbReference type="AlphaFoldDB" id="M0LF78"/>
<evidence type="ECO:0000256" key="7">
    <source>
        <dbReference type="RuleBase" id="RU363032"/>
    </source>
</evidence>
<evidence type="ECO:0000256" key="4">
    <source>
        <dbReference type="ARBA" id="ARBA00022692"/>
    </source>
</evidence>
<dbReference type="PROSITE" id="PS50928">
    <property type="entry name" value="ABC_TM1"/>
    <property type="match status" value="1"/>
</dbReference>